<dbReference type="AlphaFoldDB" id="A0A381TSS6"/>
<dbReference type="EMBL" id="UINC01005103">
    <property type="protein sequence ID" value="SVA19086.1"/>
    <property type="molecule type" value="Genomic_DNA"/>
</dbReference>
<reference evidence="1" key="1">
    <citation type="submission" date="2018-05" db="EMBL/GenBank/DDBJ databases">
        <authorList>
            <person name="Lanie J.A."/>
            <person name="Ng W.-L."/>
            <person name="Kazmierczak K.M."/>
            <person name="Andrzejewski T.M."/>
            <person name="Davidsen T.M."/>
            <person name="Wayne K.J."/>
            <person name="Tettelin H."/>
            <person name="Glass J.I."/>
            <person name="Rusch D."/>
            <person name="Podicherti R."/>
            <person name="Tsui H.-C.T."/>
            <person name="Winkler M.E."/>
        </authorList>
    </citation>
    <scope>NUCLEOTIDE SEQUENCE</scope>
</reference>
<evidence type="ECO:0000313" key="1">
    <source>
        <dbReference type="EMBL" id="SVA19086.1"/>
    </source>
</evidence>
<protein>
    <recommendedName>
        <fullName evidence="2">Glycosyl transferase family 1 domain-containing protein</fullName>
    </recommendedName>
</protein>
<evidence type="ECO:0008006" key="2">
    <source>
        <dbReference type="Google" id="ProtNLM"/>
    </source>
</evidence>
<name>A0A381TSS6_9ZZZZ</name>
<accession>A0A381TSS6</accession>
<gene>
    <name evidence="1" type="ORF">METZ01_LOCUS71940</name>
</gene>
<organism evidence="1">
    <name type="scientific">marine metagenome</name>
    <dbReference type="NCBI Taxonomy" id="408172"/>
    <lineage>
        <taxon>unclassified sequences</taxon>
        <taxon>metagenomes</taxon>
        <taxon>ecological metagenomes</taxon>
    </lineage>
</organism>
<sequence>MRIVLNTHRDDPGTRACITGLHQRLCKRGIDAELNDWEHYERYDVAVFMAYDNDMVAARQTNPDIRIGLADPKQAKPKHIDAARDADFLMVTGVEQRDVFYRHNRNVLAYCMFPPMPAVERTHVDKTPIVIGYHGNRVHLECMCESVTPALNALAKQRPLEFWAIYNIEALGRARMGMPDSLAMTVRHIQWSEKVEPGSEVSQSIYHELRHIDIGILPNVMPIRDRLAVLELTAYDEPEFMYEPFDYLLRFKASCNAARLYPYARLGIPVVGDFAPSASQMIRDGESGFVACSPHGWFEALDALAASADLRNKFASGLRRSFDHEEERQLEEFLSFCTRPLKTGGHVFTGTVGAEDELARLQYYSRPRGPGLIKGIQSFLRRGLARWAN</sequence>
<proteinExistence type="predicted"/>